<proteinExistence type="predicted"/>
<keyword evidence="2" id="KW-1185">Reference proteome</keyword>
<dbReference type="GO" id="GO:0008234">
    <property type="term" value="F:cysteine-type peptidase activity"/>
    <property type="evidence" value="ECO:0007669"/>
    <property type="project" value="UniProtKB-KW"/>
</dbReference>
<dbReference type="Pfam" id="PF01640">
    <property type="entry name" value="Peptidase_C10"/>
    <property type="match status" value="1"/>
</dbReference>
<sequence>MRLKLNNTIYIVCAIFLFFLSSCMQNEIELKEKDEEKIVTSYERNINDAETELNEILLGKTTRVNSIAPKNPILKNKFTLKVDGTSIDTRVGGMTRSDVDNSTNIHIFNFQGGGYAIMSGDTRVTPMLVLTDKGEIPQDGVIDNPNLVPFLANMEVQIIKEIDEFNENNRINENNENDEISVVYGKWEKTFSEMKEGYCPVEWGQGSPYNQFCPLTDGKLSSTGCVPTAVAQLLSVYKFPKRYNSYDFDWEIMNRYVKTWNPYPPAIPYIARIMQQLGLRQNLDVTYAKYPENETDENKGSSASTDNIPRTLKNLGFSSGGIKKDYNETDIVNELRKGYYVLVSGYAKETKHKKKFLGITIKTWYSYSGGHCWLVHGLLEMSRSVFRIKNGQTIGSYIQRKYYLLCNMGWNGWDSGYYYSGAFNTDKGPETDFEKTRSNSKEDGNFRYKLSAITEIRK</sequence>
<reference evidence="2" key="1">
    <citation type="journal article" date="2011" name="Stand. Genomic Sci.">
        <title>Non-contiguous finished genome sequence of the opportunistic oral pathogen Prevotella multisaccharivorax type strain (PPPA20).</title>
        <authorList>
            <person name="Pati A."/>
            <person name="Gronow S."/>
            <person name="Lu M."/>
            <person name="Lapidus A."/>
            <person name="Nolan M."/>
            <person name="Lucas S."/>
            <person name="Hammon N."/>
            <person name="Deshpande S."/>
            <person name="Cheng J.F."/>
            <person name="Tapia R."/>
            <person name="Han C."/>
            <person name="Goodwin L."/>
            <person name="Pitluck S."/>
            <person name="Liolios K."/>
            <person name="Pagani I."/>
            <person name="Mavromatis K."/>
            <person name="Mikhailova N."/>
            <person name="Huntemann M."/>
            <person name="Chen A."/>
            <person name="Palaniappan K."/>
            <person name="Land M."/>
            <person name="Hauser L."/>
            <person name="Detter J.C."/>
            <person name="Brambilla E.M."/>
            <person name="Rohde M."/>
            <person name="Goker M."/>
            <person name="Woyke T."/>
            <person name="Bristow J."/>
            <person name="Eisen J.A."/>
            <person name="Markowitz V."/>
            <person name="Hugenholtz P."/>
            <person name="Kyrpides N.C."/>
            <person name="Klenk H.P."/>
            <person name="Ivanova N."/>
        </authorList>
    </citation>
    <scope>NUCLEOTIDE SEQUENCE [LARGE SCALE GENOMIC DNA]</scope>
    <source>
        <strain evidence="2">DSM 17128</strain>
    </source>
</reference>
<dbReference type="AlphaFoldDB" id="F8N9G8"/>
<dbReference type="Proteomes" id="UP000002772">
    <property type="component" value="Unassembled WGS sequence"/>
</dbReference>
<dbReference type="RefSeq" id="WP_007572369.1">
    <property type="nucleotide sequence ID" value="NZ_BPTS01000002.1"/>
</dbReference>
<organism evidence="1 2">
    <name type="scientific">Hallella multisaccharivorax DSM 17128</name>
    <dbReference type="NCBI Taxonomy" id="688246"/>
    <lineage>
        <taxon>Bacteria</taxon>
        <taxon>Pseudomonadati</taxon>
        <taxon>Bacteroidota</taxon>
        <taxon>Bacteroidia</taxon>
        <taxon>Bacteroidales</taxon>
        <taxon>Prevotellaceae</taxon>
        <taxon>Hallella</taxon>
    </lineage>
</organism>
<dbReference type="Gene3D" id="3.90.70.50">
    <property type="entry name" value="Peptidase C10, streptopain"/>
    <property type="match status" value="2"/>
</dbReference>
<dbReference type="eggNOG" id="ENOG50331I2">
    <property type="taxonomic scope" value="Bacteria"/>
</dbReference>
<protein>
    <submittedName>
        <fullName evidence="1">Uncharacterized protein</fullName>
    </submittedName>
</protein>
<evidence type="ECO:0000313" key="2">
    <source>
        <dbReference type="Proteomes" id="UP000002772"/>
    </source>
</evidence>
<dbReference type="InterPro" id="IPR000200">
    <property type="entry name" value="Peptidase_C10"/>
</dbReference>
<dbReference type="OrthoDB" id="2235251at2"/>
<gene>
    <name evidence="1" type="ORF">Premu_0196</name>
</gene>
<dbReference type="GO" id="GO:0006508">
    <property type="term" value="P:proteolysis"/>
    <property type="evidence" value="ECO:0007669"/>
    <property type="project" value="UniProtKB-KW"/>
</dbReference>
<dbReference type="SUPFAM" id="SSF54001">
    <property type="entry name" value="Cysteine proteinases"/>
    <property type="match status" value="1"/>
</dbReference>
<dbReference type="HOGENOM" id="CLU_045358_0_0_10"/>
<dbReference type="InterPro" id="IPR044934">
    <property type="entry name" value="Streptopain_sf"/>
</dbReference>
<dbReference type="STRING" id="688246.Premu_0196"/>
<dbReference type="PROSITE" id="PS51257">
    <property type="entry name" value="PROKAR_LIPOPROTEIN"/>
    <property type="match status" value="1"/>
</dbReference>
<evidence type="ECO:0000313" key="1">
    <source>
        <dbReference type="EMBL" id="EGN55682.1"/>
    </source>
</evidence>
<dbReference type="InterPro" id="IPR038765">
    <property type="entry name" value="Papain-like_cys_pep_sf"/>
</dbReference>
<accession>F8N9G8</accession>
<name>F8N9G8_9BACT</name>
<dbReference type="EMBL" id="GL945017">
    <property type="protein sequence ID" value="EGN55682.1"/>
    <property type="molecule type" value="Genomic_DNA"/>
</dbReference>